<organism evidence="2 3">
    <name type="scientific">Lactuca sativa</name>
    <name type="common">Garden lettuce</name>
    <dbReference type="NCBI Taxonomy" id="4236"/>
    <lineage>
        <taxon>Eukaryota</taxon>
        <taxon>Viridiplantae</taxon>
        <taxon>Streptophyta</taxon>
        <taxon>Embryophyta</taxon>
        <taxon>Tracheophyta</taxon>
        <taxon>Spermatophyta</taxon>
        <taxon>Magnoliopsida</taxon>
        <taxon>eudicotyledons</taxon>
        <taxon>Gunneridae</taxon>
        <taxon>Pentapetalae</taxon>
        <taxon>asterids</taxon>
        <taxon>campanulids</taxon>
        <taxon>Asterales</taxon>
        <taxon>Asteraceae</taxon>
        <taxon>Cichorioideae</taxon>
        <taxon>Cichorieae</taxon>
        <taxon>Lactucinae</taxon>
        <taxon>Lactuca</taxon>
    </lineage>
</organism>
<sequence length="87" mass="9720">MFADFSYILHTDFAPLLNNHQQTGSENSDSKPLTNSSKSSEDEEEDQVETFNDNLGVLLVNLLTSLRHLPVGIHSVLIVMALTWVSF</sequence>
<reference evidence="2 3" key="1">
    <citation type="journal article" date="2017" name="Nat. Commun.">
        <title>Genome assembly with in vitro proximity ligation data and whole-genome triplication in lettuce.</title>
        <authorList>
            <person name="Reyes-Chin-Wo S."/>
            <person name="Wang Z."/>
            <person name="Yang X."/>
            <person name="Kozik A."/>
            <person name="Arikit S."/>
            <person name="Song C."/>
            <person name="Xia L."/>
            <person name="Froenicke L."/>
            <person name="Lavelle D.O."/>
            <person name="Truco M.J."/>
            <person name="Xia R."/>
            <person name="Zhu S."/>
            <person name="Xu C."/>
            <person name="Xu H."/>
            <person name="Xu X."/>
            <person name="Cox K."/>
            <person name="Korf I."/>
            <person name="Meyers B.C."/>
            <person name="Michelmore R.W."/>
        </authorList>
    </citation>
    <scope>NUCLEOTIDE SEQUENCE [LARGE SCALE GENOMIC DNA]</scope>
    <source>
        <strain evidence="3">cv. Salinas</strain>
        <tissue evidence="2">Seedlings</tissue>
    </source>
</reference>
<comment type="caution">
    <text evidence="2">The sequence shown here is derived from an EMBL/GenBank/DDBJ whole genome shotgun (WGS) entry which is preliminary data.</text>
</comment>
<feature type="compositionally biased region" description="Polar residues" evidence="1">
    <location>
        <begin position="19"/>
        <end position="35"/>
    </location>
</feature>
<evidence type="ECO:0000313" key="2">
    <source>
        <dbReference type="EMBL" id="KAJ0212847.1"/>
    </source>
</evidence>
<accession>A0A9R1VXQ7</accession>
<dbReference type="Proteomes" id="UP000235145">
    <property type="component" value="Unassembled WGS sequence"/>
</dbReference>
<evidence type="ECO:0000256" key="1">
    <source>
        <dbReference type="SAM" id="MobiDB-lite"/>
    </source>
</evidence>
<keyword evidence="3" id="KW-1185">Reference proteome</keyword>
<dbReference type="AlphaFoldDB" id="A0A9R1VXQ7"/>
<name>A0A9R1VXQ7_LACSA</name>
<proteinExistence type="predicted"/>
<protein>
    <submittedName>
        <fullName evidence="2">Uncharacterized protein</fullName>
    </submittedName>
</protein>
<gene>
    <name evidence="2" type="ORF">LSAT_V11C400195740</name>
</gene>
<evidence type="ECO:0000313" key="3">
    <source>
        <dbReference type="Proteomes" id="UP000235145"/>
    </source>
</evidence>
<feature type="region of interest" description="Disordered" evidence="1">
    <location>
        <begin position="19"/>
        <end position="48"/>
    </location>
</feature>
<dbReference type="EMBL" id="NBSK02000004">
    <property type="protein sequence ID" value="KAJ0212847.1"/>
    <property type="molecule type" value="Genomic_DNA"/>
</dbReference>